<dbReference type="AlphaFoldDB" id="A0A0L0F372"/>
<evidence type="ECO:0000256" key="1">
    <source>
        <dbReference type="SAM" id="MobiDB-lite"/>
    </source>
</evidence>
<sequence>MPRPGAASSSAVSVDKKPAATDTPTATSATWWRYTGLSSAFASTPNTSEPKVTNAPSPARTLETAVSDTGTVPVCDTEPAAVERALQARGAGQGWLSGWGYRTGKPSVKLD</sequence>
<protein>
    <submittedName>
        <fullName evidence="2">Uncharacterized protein</fullName>
    </submittedName>
</protein>
<evidence type="ECO:0000313" key="2">
    <source>
        <dbReference type="EMBL" id="KNC71175.1"/>
    </source>
</evidence>
<dbReference type="GeneID" id="25916790"/>
<organism evidence="2 3">
    <name type="scientific">Sphaeroforma arctica JP610</name>
    <dbReference type="NCBI Taxonomy" id="667725"/>
    <lineage>
        <taxon>Eukaryota</taxon>
        <taxon>Ichthyosporea</taxon>
        <taxon>Ichthyophonida</taxon>
        <taxon>Sphaeroforma</taxon>
    </lineage>
</organism>
<evidence type="ECO:0000313" key="3">
    <source>
        <dbReference type="Proteomes" id="UP000054560"/>
    </source>
</evidence>
<gene>
    <name evidence="2" type="ORF">SARC_16286</name>
</gene>
<dbReference type="RefSeq" id="XP_014145077.1">
    <property type="nucleotide sequence ID" value="XM_014289602.1"/>
</dbReference>
<feature type="compositionally biased region" description="Low complexity" evidence="1">
    <location>
        <begin position="1"/>
        <end position="13"/>
    </location>
</feature>
<proteinExistence type="predicted"/>
<feature type="region of interest" description="Disordered" evidence="1">
    <location>
        <begin position="1"/>
        <end position="28"/>
    </location>
</feature>
<dbReference type="EMBL" id="KQ249349">
    <property type="protein sequence ID" value="KNC71175.1"/>
    <property type="molecule type" value="Genomic_DNA"/>
</dbReference>
<dbReference type="Proteomes" id="UP000054560">
    <property type="component" value="Unassembled WGS sequence"/>
</dbReference>
<name>A0A0L0F372_9EUKA</name>
<reference evidence="2 3" key="1">
    <citation type="submission" date="2011-02" db="EMBL/GenBank/DDBJ databases">
        <title>The Genome Sequence of Sphaeroforma arctica JP610.</title>
        <authorList>
            <consortium name="The Broad Institute Genome Sequencing Platform"/>
            <person name="Russ C."/>
            <person name="Cuomo C."/>
            <person name="Young S.K."/>
            <person name="Zeng Q."/>
            <person name="Gargeya S."/>
            <person name="Alvarado L."/>
            <person name="Berlin A."/>
            <person name="Chapman S.B."/>
            <person name="Chen Z."/>
            <person name="Freedman E."/>
            <person name="Gellesch M."/>
            <person name="Goldberg J."/>
            <person name="Griggs A."/>
            <person name="Gujja S."/>
            <person name="Heilman E."/>
            <person name="Heiman D."/>
            <person name="Howarth C."/>
            <person name="Mehta T."/>
            <person name="Neiman D."/>
            <person name="Pearson M."/>
            <person name="Roberts A."/>
            <person name="Saif S."/>
            <person name="Shea T."/>
            <person name="Shenoy N."/>
            <person name="Sisk P."/>
            <person name="Stolte C."/>
            <person name="Sykes S."/>
            <person name="White J."/>
            <person name="Yandava C."/>
            <person name="Burger G."/>
            <person name="Gray M.W."/>
            <person name="Holland P.W.H."/>
            <person name="King N."/>
            <person name="Lang F.B.F."/>
            <person name="Roger A.J."/>
            <person name="Ruiz-Trillo I."/>
            <person name="Haas B."/>
            <person name="Nusbaum C."/>
            <person name="Birren B."/>
        </authorList>
    </citation>
    <scope>NUCLEOTIDE SEQUENCE [LARGE SCALE GENOMIC DNA]</scope>
    <source>
        <strain evidence="2 3">JP610</strain>
    </source>
</reference>
<accession>A0A0L0F372</accession>
<keyword evidence="3" id="KW-1185">Reference proteome</keyword>